<dbReference type="CDD" id="cd06587">
    <property type="entry name" value="VOC"/>
    <property type="match status" value="1"/>
</dbReference>
<comment type="caution">
    <text evidence="2">The sequence shown here is derived from an EMBL/GenBank/DDBJ whole genome shotgun (WGS) entry which is preliminary data.</text>
</comment>
<sequence>MSTPQFTLSSTVLGSSDPRGLAGFYRDLLDWEVRVEQPEWVVLRSPQGAGLSFQLEDGHVPPTWPSGPGDQQMQVHLDIGVSDLAAGVARAQALGASLADEQPQDDVRVLVDPAGHPFCLFEPAAGE</sequence>
<evidence type="ECO:0000313" key="3">
    <source>
        <dbReference type="Proteomes" id="UP001595956"/>
    </source>
</evidence>
<dbReference type="RefSeq" id="WP_345176942.1">
    <property type="nucleotide sequence ID" value="NZ_BAABFQ010000006.1"/>
</dbReference>
<evidence type="ECO:0000313" key="2">
    <source>
        <dbReference type="EMBL" id="MFC5492219.1"/>
    </source>
</evidence>
<dbReference type="InterPro" id="IPR037523">
    <property type="entry name" value="VOC_core"/>
</dbReference>
<name>A0ABW0MZD1_9ACTN</name>
<dbReference type="PANTHER" id="PTHR35908">
    <property type="entry name" value="HYPOTHETICAL FUSION PROTEIN"/>
    <property type="match status" value="1"/>
</dbReference>
<reference evidence="3" key="1">
    <citation type="journal article" date="2019" name="Int. J. Syst. Evol. Microbiol.">
        <title>The Global Catalogue of Microorganisms (GCM) 10K type strain sequencing project: providing services to taxonomists for standard genome sequencing and annotation.</title>
        <authorList>
            <consortium name="The Broad Institute Genomics Platform"/>
            <consortium name="The Broad Institute Genome Sequencing Center for Infectious Disease"/>
            <person name="Wu L."/>
            <person name="Ma J."/>
        </authorList>
    </citation>
    <scope>NUCLEOTIDE SEQUENCE [LARGE SCALE GENOMIC DNA]</scope>
    <source>
        <strain evidence="3">KACC 13778</strain>
    </source>
</reference>
<protein>
    <submittedName>
        <fullName evidence="2">VOC family protein</fullName>
    </submittedName>
</protein>
<dbReference type="InterPro" id="IPR041581">
    <property type="entry name" value="Glyoxalase_6"/>
</dbReference>
<keyword evidence="3" id="KW-1185">Reference proteome</keyword>
<dbReference type="Pfam" id="PF18029">
    <property type="entry name" value="Glyoxalase_6"/>
    <property type="match status" value="1"/>
</dbReference>
<organism evidence="2 3">
    <name type="scientific">Nocardioides caricicola</name>
    <dbReference type="NCBI Taxonomy" id="634770"/>
    <lineage>
        <taxon>Bacteria</taxon>
        <taxon>Bacillati</taxon>
        <taxon>Actinomycetota</taxon>
        <taxon>Actinomycetes</taxon>
        <taxon>Propionibacteriales</taxon>
        <taxon>Nocardioidaceae</taxon>
        <taxon>Nocardioides</taxon>
    </lineage>
</organism>
<dbReference type="Proteomes" id="UP001595956">
    <property type="component" value="Unassembled WGS sequence"/>
</dbReference>
<dbReference type="PROSITE" id="PS51819">
    <property type="entry name" value="VOC"/>
    <property type="match status" value="1"/>
</dbReference>
<dbReference type="Gene3D" id="3.10.180.10">
    <property type="entry name" value="2,3-Dihydroxybiphenyl 1,2-Dioxygenase, domain 1"/>
    <property type="match status" value="1"/>
</dbReference>
<evidence type="ECO:0000259" key="1">
    <source>
        <dbReference type="PROSITE" id="PS51819"/>
    </source>
</evidence>
<accession>A0ABW0MZD1</accession>
<dbReference type="EMBL" id="JBHSMD010000001">
    <property type="protein sequence ID" value="MFC5492219.1"/>
    <property type="molecule type" value="Genomic_DNA"/>
</dbReference>
<gene>
    <name evidence="2" type="ORF">ACFPKY_03865</name>
</gene>
<proteinExistence type="predicted"/>
<feature type="domain" description="VOC" evidence="1">
    <location>
        <begin position="7"/>
        <end position="126"/>
    </location>
</feature>
<dbReference type="PANTHER" id="PTHR35908:SF1">
    <property type="entry name" value="CONSERVED PROTEIN"/>
    <property type="match status" value="1"/>
</dbReference>
<dbReference type="SUPFAM" id="SSF54593">
    <property type="entry name" value="Glyoxalase/Bleomycin resistance protein/Dihydroxybiphenyl dioxygenase"/>
    <property type="match status" value="1"/>
</dbReference>
<dbReference type="InterPro" id="IPR029068">
    <property type="entry name" value="Glyas_Bleomycin-R_OHBP_Dase"/>
</dbReference>